<proteinExistence type="predicted"/>
<dbReference type="EMBL" id="CM029054">
    <property type="protein sequence ID" value="KAG2543398.1"/>
    <property type="molecule type" value="Genomic_DNA"/>
</dbReference>
<dbReference type="InterPro" id="IPR035901">
    <property type="entry name" value="GIY-YIG_endonuc_sf"/>
</dbReference>
<keyword evidence="3" id="KW-1185">Reference proteome</keyword>
<feature type="compositionally biased region" description="Low complexity" evidence="1">
    <location>
        <begin position="38"/>
        <end position="52"/>
    </location>
</feature>
<reference evidence="2" key="1">
    <citation type="submission" date="2020-05" db="EMBL/GenBank/DDBJ databases">
        <title>WGS assembly of Panicum virgatum.</title>
        <authorList>
            <person name="Lovell J.T."/>
            <person name="Jenkins J."/>
            <person name="Shu S."/>
            <person name="Juenger T.E."/>
            <person name="Schmutz J."/>
        </authorList>
    </citation>
    <scope>NUCLEOTIDE SEQUENCE</scope>
    <source>
        <strain evidence="2">AP13</strain>
    </source>
</reference>
<feature type="compositionally biased region" description="Pro residues" evidence="1">
    <location>
        <begin position="1"/>
        <end position="18"/>
    </location>
</feature>
<gene>
    <name evidence="2" type="ORF">PVAP13_9NG743300</name>
</gene>
<sequence>MRPPPTTPPPPTPPPPPSRGNATPTTPPADRQAPRMPPRLASPSLSPAVLPPHSLDLPQEAAWRWEASHGEGSLEAEEEESLAPVGGRRRRGRRPKGQGPAASVEAFLLQHNGEITGGAWHTRRRRPCEIVLCIYGFPSNIAALQRRVEQRSTTSSNGCSKRPAVGSQIHKIRARLHEGEQQPLPHAEPDPDCSAATTSPSS</sequence>
<organism evidence="2 3">
    <name type="scientific">Panicum virgatum</name>
    <name type="common">Blackwell switchgrass</name>
    <dbReference type="NCBI Taxonomy" id="38727"/>
    <lineage>
        <taxon>Eukaryota</taxon>
        <taxon>Viridiplantae</taxon>
        <taxon>Streptophyta</taxon>
        <taxon>Embryophyta</taxon>
        <taxon>Tracheophyta</taxon>
        <taxon>Spermatophyta</taxon>
        <taxon>Magnoliopsida</taxon>
        <taxon>Liliopsida</taxon>
        <taxon>Poales</taxon>
        <taxon>Poaceae</taxon>
        <taxon>PACMAD clade</taxon>
        <taxon>Panicoideae</taxon>
        <taxon>Panicodae</taxon>
        <taxon>Paniceae</taxon>
        <taxon>Panicinae</taxon>
        <taxon>Panicum</taxon>
        <taxon>Panicum sect. Hiantes</taxon>
    </lineage>
</organism>
<dbReference type="PANTHER" id="PTHR20208">
    <property type="entry name" value="STRUCTURE-SPECIFIC ENDONUCLEASE SUBUNIT SLX1"/>
    <property type="match status" value="1"/>
</dbReference>
<dbReference type="AlphaFoldDB" id="A0A8T0N3G7"/>
<evidence type="ECO:0000313" key="2">
    <source>
        <dbReference type="EMBL" id="KAG2543398.1"/>
    </source>
</evidence>
<accession>A0A8T0N3G7</accession>
<name>A0A8T0N3G7_PANVG</name>
<feature type="compositionally biased region" description="Basic residues" evidence="1">
    <location>
        <begin position="87"/>
        <end position="96"/>
    </location>
</feature>
<dbReference type="InterPro" id="IPR050381">
    <property type="entry name" value="SLX1_endonuclease"/>
</dbReference>
<dbReference type="Gene3D" id="3.40.1440.10">
    <property type="entry name" value="GIY-YIG endonuclease"/>
    <property type="match status" value="1"/>
</dbReference>
<protein>
    <submittedName>
        <fullName evidence="2">Uncharacterized protein</fullName>
    </submittedName>
</protein>
<evidence type="ECO:0000256" key="1">
    <source>
        <dbReference type="SAM" id="MobiDB-lite"/>
    </source>
</evidence>
<feature type="region of interest" description="Disordered" evidence="1">
    <location>
        <begin position="1"/>
        <end position="101"/>
    </location>
</feature>
<dbReference type="Proteomes" id="UP000823388">
    <property type="component" value="Chromosome 9N"/>
</dbReference>
<comment type="caution">
    <text evidence="2">The sequence shown here is derived from an EMBL/GenBank/DDBJ whole genome shotgun (WGS) entry which is preliminary data.</text>
</comment>
<evidence type="ECO:0000313" key="3">
    <source>
        <dbReference type="Proteomes" id="UP000823388"/>
    </source>
</evidence>
<feature type="region of interest" description="Disordered" evidence="1">
    <location>
        <begin position="177"/>
        <end position="202"/>
    </location>
</feature>